<comment type="similarity">
    <text evidence="1">Belongs to the peptidase C40 family.</text>
</comment>
<comment type="caution">
    <text evidence="6">The sequence shown here is derived from an EMBL/GenBank/DDBJ whole genome shotgun (WGS) entry which is preliminary data.</text>
</comment>
<keyword evidence="7" id="KW-1185">Reference proteome</keyword>
<reference evidence="6 7" key="1">
    <citation type="submission" date="2023-12" db="EMBL/GenBank/DDBJ databases">
        <title>Baltic Sea Cyanobacteria.</title>
        <authorList>
            <person name="Delbaje E."/>
            <person name="Fewer D.P."/>
            <person name="Shishido T.K."/>
        </authorList>
    </citation>
    <scope>NUCLEOTIDE SEQUENCE [LARGE SCALE GENOMIC DNA]</scope>
    <source>
        <strain evidence="6 7">CCNP 1315</strain>
    </source>
</reference>
<evidence type="ECO:0000313" key="6">
    <source>
        <dbReference type="EMBL" id="MEA5522891.1"/>
    </source>
</evidence>
<dbReference type="InterPro" id="IPR024301">
    <property type="entry name" value="Amidase_6"/>
</dbReference>
<feature type="domain" description="NlpC/P60" evidence="5">
    <location>
        <begin position="243"/>
        <end position="377"/>
    </location>
</feature>
<dbReference type="InterPro" id="IPR038765">
    <property type="entry name" value="Papain-like_cys_pep_sf"/>
</dbReference>
<organism evidence="6 7">
    <name type="scientific">Limnoraphis robusta CCNP1315</name>
    <dbReference type="NCBI Taxonomy" id="3110306"/>
    <lineage>
        <taxon>Bacteria</taxon>
        <taxon>Bacillati</taxon>
        <taxon>Cyanobacteriota</taxon>
        <taxon>Cyanophyceae</taxon>
        <taxon>Oscillatoriophycideae</taxon>
        <taxon>Oscillatoriales</taxon>
        <taxon>Sirenicapillariaceae</taxon>
        <taxon>Limnoraphis</taxon>
    </lineage>
</organism>
<dbReference type="InterPro" id="IPR000064">
    <property type="entry name" value="NLP_P60_dom"/>
</dbReference>
<proteinExistence type="inferred from homology"/>
<dbReference type="Gene3D" id="2.30.30.40">
    <property type="entry name" value="SH3 Domains"/>
    <property type="match status" value="1"/>
</dbReference>
<accession>A0ABU5U7P7</accession>
<protein>
    <submittedName>
        <fullName evidence="6">Amidase domain-containing protein</fullName>
    </submittedName>
</protein>
<dbReference type="EMBL" id="JAYGHT010000195">
    <property type="protein sequence ID" value="MEA5522891.1"/>
    <property type="molecule type" value="Genomic_DNA"/>
</dbReference>
<evidence type="ECO:0000313" key="7">
    <source>
        <dbReference type="Proteomes" id="UP001301728"/>
    </source>
</evidence>
<dbReference type="SUPFAM" id="SSF54001">
    <property type="entry name" value="Cysteine proteinases"/>
    <property type="match status" value="1"/>
</dbReference>
<sequence length="482" mass="53091">MSEYSITNQVNLGLNYPNLGVRSLGVNNNDPFNQINPLLHQQGGALNVEKTNLDGLASDSYGYIDLPNFNVKPDDATSPILEQAVREAHDVLTGLPNNENVNDIINQSFGEHWDKDAFNELRQDLLTQNYAKFPEIKVVPSAQIDHAKAAFAQKTNTIYVADNFLTENANNLDAVKGVILEEEGHYIDSRINEKDTPGDEGEIFSSLLQGSPVMPETFSEDDSATIFIDNEFLEIEQASYDRTAAVNYARKYAKNYGPNTGYGTSYPGTEGGGGDCANFVSKSLIAGGLLSQPIPGVINLVDTLEKRGIASRVNSINDLKLGDVITYNIRTNGTPYDHTAIYLGNGKVAAHTTDRLDYGWTLDLDQKKNDIRFFRINDGSGGGSTREFQTFIGYTDSNPDTRSISGINVRSGPGSNYSLLGKRGINQSVNFVEIERSGTNHYDYLSKQYNDDWYRISGTSNQWVSGAHITTPLEISQRGRYG</sequence>
<dbReference type="PANTHER" id="PTHR40032:SF1">
    <property type="entry name" value="EXPORTED PROTEIN"/>
    <property type="match status" value="1"/>
</dbReference>
<evidence type="ECO:0000256" key="1">
    <source>
        <dbReference type="ARBA" id="ARBA00007074"/>
    </source>
</evidence>
<keyword evidence="3" id="KW-0378">Hydrolase</keyword>
<dbReference type="Pfam" id="PF12671">
    <property type="entry name" value="Amidase_6"/>
    <property type="match status" value="1"/>
</dbReference>
<gene>
    <name evidence="6" type="ORF">VB854_28570</name>
</gene>
<evidence type="ECO:0000259" key="5">
    <source>
        <dbReference type="PROSITE" id="PS51935"/>
    </source>
</evidence>
<dbReference type="RefSeq" id="WP_323274503.1">
    <property type="nucleotide sequence ID" value="NZ_JAYGHT010000195.1"/>
</dbReference>
<keyword evidence="4" id="KW-0788">Thiol protease</keyword>
<keyword evidence="2" id="KW-0645">Protease</keyword>
<evidence type="ECO:0000256" key="4">
    <source>
        <dbReference type="ARBA" id="ARBA00022807"/>
    </source>
</evidence>
<dbReference type="PANTHER" id="PTHR40032">
    <property type="entry name" value="EXPORTED PROTEIN-RELATED"/>
    <property type="match status" value="1"/>
</dbReference>
<evidence type="ECO:0000256" key="2">
    <source>
        <dbReference type="ARBA" id="ARBA00022670"/>
    </source>
</evidence>
<dbReference type="PROSITE" id="PS51935">
    <property type="entry name" value="NLPC_P60"/>
    <property type="match status" value="1"/>
</dbReference>
<name>A0ABU5U7P7_9CYAN</name>
<dbReference type="Proteomes" id="UP001301728">
    <property type="component" value="Unassembled WGS sequence"/>
</dbReference>
<dbReference type="Gene3D" id="3.90.1720.10">
    <property type="entry name" value="endopeptidase domain like (from Nostoc punctiforme)"/>
    <property type="match status" value="1"/>
</dbReference>
<evidence type="ECO:0000256" key="3">
    <source>
        <dbReference type="ARBA" id="ARBA00022801"/>
    </source>
</evidence>